<dbReference type="PANTHER" id="PTHR28235:SF1">
    <property type="entry name" value="SMALL RIBOSOMAL SUBUNIT PROTEIN MS41"/>
    <property type="match status" value="1"/>
</dbReference>
<evidence type="ECO:0000256" key="3">
    <source>
        <dbReference type="ARBA" id="ARBA00023128"/>
    </source>
</evidence>
<evidence type="ECO:0000313" key="8">
    <source>
        <dbReference type="EMBL" id="CAI5757795.1"/>
    </source>
</evidence>
<keyword evidence="9" id="KW-1185">Reference proteome</keyword>
<proteinExistence type="inferred from homology"/>
<comment type="caution">
    <text evidence="8">The sequence shown here is derived from an EMBL/GenBank/DDBJ whole genome shotgun (WGS) entry which is preliminary data.</text>
</comment>
<comment type="similarity">
    <text evidence="2">Belongs to the mitochondrion-specific ribosomal protein mS41 family.</text>
</comment>
<name>A0A9W4XD11_9ASCO</name>
<dbReference type="OrthoDB" id="18595at2759"/>
<dbReference type="PANTHER" id="PTHR28235">
    <property type="entry name" value="PROTEIN FYV4, MITOCHONDRIAL"/>
    <property type="match status" value="1"/>
</dbReference>
<dbReference type="EMBL" id="CANTUO010000002">
    <property type="protein sequence ID" value="CAI5757795.1"/>
    <property type="molecule type" value="Genomic_DNA"/>
</dbReference>
<dbReference type="Proteomes" id="UP001152885">
    <property type="component" value="Unassembled WGS sequence"/>
</dbReference>
<gene>
    <name evidence="8" type="ORF">CANVERA_P2307</name>
</gene>
<evidence type="ECO:0000313" key="9">
    <source>
        <dbReference type="Proteomes" id="UP001152885"/>
    </source>
</evidence>
<sequence length="150" mass="17959">MFKLISRSRIIIPTLTVRPFSTSFRNFQESKVLYTKENVHDLETFLTQIGRNTIEFKDNFDNDLNKFLATTSEQMKEMGIDTNQRKYLLRWKDKFINNTEPLKEHKTGKKRNGGERKAKTVKARRLALQRIEERERFAKEAENNQQERIF</sequence>
<evidence type="ECO:0000256" key="6">
    <source>
        <dbReference type="SAM" id="MobiDB-lite"/>
    </source>
</evidence>
<dbReference type="GO" id="GO:0005739">
    <property type="term" value="C:mitochondrion"/>
    <property type="evidence" value="ECO:0007669"/>
    <property type="project" value="UniProtKB-SubCell"/>
</dbReference>
<evidence type="ECO:0000259" key="7">
    <source>
        <dbReference type="SMART" id="SM01238"/>
    </source>
</evidence>
<evidence type="ECO:0000256" key="4">
    <source>
        <dbReference type="ARBA" id="ARBA00035129"/>
    </source>
</evidence>
<feature type="domain" description="Small ribosomal subunit protein mS41 SAM" evidence="7">
    <location>
        <begin position="42"/>
        <end position="98"/>
    </location>
</feature>
<reference evidence="8" key="1">
    <citation type="submission" date="2022-12" db="EMBL/GenBank/DDBJ databases">
        <authorList>
            <person name="Brejova B."/>
        </authorList>
    </citation>
    <scope>NUCLEOTIDE SEQUENCE</scope>
</reference>
<keyword evidence="3" id="KW-0496">Mitochondrion</keyword>
<protein>
    <recommendedName>
        <fullName evidence="4">Small ribosomal subunit protein mS41</fullName>
    </recommendedName>
    <alternativeName>
        <fullName evidence="5">Protein FYV4, mitochondrial</fullName>
    </alternativeName>
</protein>
<dbReference type="Pfam" id="PF09597">
    <property type="entry name" value="SAM_Ribosomal_mS41"/>
    <property type="match status" value="1"/>
</dbReference>
<dbReference type="SMART" id="SM01238">
    <property type="entry name" value="IGR"/>
    <property type="match status" value="1"/>
</dbReference>
<evidence type="ECO:0000256" key="1">
    <source>
        <dbReference type="ARBA" id="ARBA00004173"/>
    </source>
</evidence>
<dbReference type="InterPro" id="IPR039603">
    <property type="entry name" value="Ribosomal_mS41"/>
</dbReference>
<accession>A0A9W4XD11</accession>
<organism evidence="8 9">
    <name type="scientific">Candida verbasci</name>
    <dbReference type="NCBI Taxonomy" id="1227364"/>
    <lineage>
        <taxon>Eukaryota</taxon>
        <taxon>Fungi</taxon>
        <taxon>Dikarya</taxon>
        <taxon>Ascomycota</taxon>
        <taxon>Saccharomycotina</taxon>
        <taxon>Pichiomycetes</taxon>
        <taxon>Debaryomycetaceae</taxon>
        <taxon>Candida/Lodderomyces clade</taxon>
        <taxon>Candida</taxon>
    </lineage>
</organism>
<comment type="subcellular location">
    <subcellularLocation>
        <location evidence="1">Mitochondrion</location>
    </subcellularLocation>
</comment>
<feature type="region of interest" description="Disordered" evidence="6">
    <location>
        <begin position="100"/>
        <end position="122"/>
    </location>
</feature>
<dbReference type="InterPro" id="IPR019083">
    <property type="entry name" value="SAM_Ribosomal_mS41"/>
</dbReference>
<evidence type="ECO:0000256" key="2">
    <source>
        <dbReference type="ARBA" id="ARBA00010492"/>
    </source>
</evidence>
<evidence type="ECO:0000256" key="5">
    <source>
        <dbReference type="ARBA" id="ARBA00035341"/>
    </source>
</evidence>
<dbReference type="AlphaFoldDB" id="A0A9W4XD11"/>